<evidence type="ECO:0000313" key="3">
    <source>
        <dbReference type="Proteomes" id="UP000515819"/>
    </source>
</evidence>
<dbReference type="RefSeq" id="WP_021984344.1">
    <property type="nucleotide sequence ID" value="NZ_CP060632.1"/>
</dbReference>
<sequence length="119" mass="12784">MKGYLSNENGEIIIENEVIAQYAGHAALECFGIVGMATISMKDGIAKLLKGDSISKGVNVVIGENNELSIDFHIIVAYGVSISTVCDNLISTVQYSIEEMTGMKVKAINIFVEGVRVID</sequence>
<keyword evidence="3" id="KW-1185">Reference proteome</keyword>
<gene>
    <name evidence="2" type="ORF">H9Q76_05745</name>
</gene>
<dbReference type="InterPro" id="IPR005531">
    <property type="entry name" value="Asp23"/>
</dbReference>
<dbReference type="PANTHER" id="PTHR34297:SF2">
    <property type="entry name" value="ASP23_GLS24 FAMILY ENVELOPE STRESS RESPONSE PROTEIN"/>
    <property type="match status" value="1"/>
</dbReference>
<accession>A0A7G9FQE4</accession>
<reference evidence="2 3" key="1">
    <citation type="submission" date="2020-08" db="EMBL/GenBank/DDBJ databases">
        <authorList>
            <person name="Liu C."/>
            <person name="Sun Q."/>
        </authorList>
    </citation>
    <scope>NUCLEOTIDE SEQUENCE [LARGE SCALE GENOMIC DNA]</scope>
    <source>
        <strain evidence="2 3">NSJ-4</strain>
    </source>
</reference>
<evidence type="ECO:0000313" key="2">
    <source>
        <dbReference type="EMBL" id="QNM00776.1"/>
    </source>
</evidence>
<evidence type="ECO:0000256" key="1">
    <source>
        <dbReference type="ARBA" id="ARBA00005721"/>
    </source>
</evidence>
<dbReference type="PANTHER" id="PTHR34297">
    <property type="entry name" value="HYPOTHETICAL CYTOSOLIC PROTEIN-RELATED"/>
    <property type="match status" value="1"/>
</dbReference>
<organism evidence="2 3">
    <name type="scientific">Wujia chipingensis</name>
    <dbReference type="NCBI Taxonomy" id="2763670"/>
    <lineage>
        <taxon>Bacteria</taxon>
        <taxon>Bacillati</taxon>
        <taxon>Bacillota</taxon>
        <taxon>Clostridia</taxon>
        <taxon>Lachnospirales</taxon>
        <taxon>Lachnospiraceae</taxon>
        <taxon>Wujia</taxon>
    </lineage>
</organism>
<protein>
    <submittedName>
        <fullName evidence="2">Asp23/Gls24 family envelope stress response protein</fullName>
    </submittedName>
</protein>
<dbReference type="Proteomes" id="UP000515819">
    <property type="component" value="Chromosome"/>
</dbReference>
<proteinExistence type="inferred from homology"/>
<dbReference type="EMBL" id="CP060632">
    <property type="protein sequence ID" value="QNM00776.1"/>
    <property type="molecule type" value="Genomic_DNA"/>
</dbReference>
<comment type="similarity">
    <text evidence="1">Belongs to the asp23 family.</text>
</comment>
<dbReference type="KEGG" id="wcp:H9Q76_05745"/>
<dbReference type="Pfam" id="PF03780">
    <property type="entry name" value="Asp23"/>
    <property type="match status" value="1"/>
</dbReference>
<name>A0A7G9FQE4_9FIRM</name>
<dbReference type="AlphaFoldDB" id="A0A7G9FQE4"/>